<protein>
    <recommendedName>
        <fullName evidence="7">Toxin A</fullName>
    </recommendedName>
</protein>
<feature type="repeat" description="Cell wall-binding" evidence="2">
    <location>
        <begin position="92"/>
        <end position="111"/>
    </location>
</feature>
<evidence type="ECO:0000313" key="6">
    <source>
        <dbReference type="Proteomes" id="UP000095447"/>
    </source>
</evidence>
<dbReference type="InterPro" id="IPR018337">
    <property type="entry name" value="Cell_wall/Cho-bd_repeat"/>
</dbReference>
<feature type="chain" id="PRO_5008022059" description="Toxin A" evidence="4">
    <location>
        <begin position="32"/>
        <end position="330"/>
    </location>
</feature>
<reference evidence="5 6" key="1">
    <citation type="submission" date="2015-09" db="EMBL/GenBank/DDBJ databases">
        <authorList>
            <consortium name="Pathogen Informatics"/>
        </authorList>
    </citation>
    <scope>NUCLEOTIDE SEQUENCE [LARGE SCALE GENOMIC DNA]</scope>
    <source>
        <strain evidence="5 6">2789STDY5608838</strain>
    </source>
</reference>
<evidence type="ECO:0000313" key="5">
    <source>
        <dbReference type="EMBL" id="CUO53029.1"/>
    </source>
</evidence>
<feature type="signal peptide" evidence="4">
    <location>
        <begin position="1"/>
        <end position="31"/>
    </location>
</feature>
<dbReference type="EMBL" id="CYZA01000030">
    <property type="protein sequence ID" value="CUO53029.1"/>
    <property type="molecule type" value="Genomic_DNA"/>
</dbReference>
<dbReference type="Gene3D" id="2.10.270.10">
    <property type="entry name" value="Cholin Binding"/>
    <property type="match status" value="2"/>
</dbReference>
<dbReference type="Proteomes" id="UP000095447">
    <property type="component" value="Unassembled WGS sequence"/>
</dbReference>
<gene>
    <name evidence="5" type="ORF">ERS852395_03317</name>
</gene>
<accession>A0A174FWP2</accession>
<keyword evidence="1" id="KW-0677">Repeat</keyword>
<evidence type="ECO:0000256" key="4">
    <source>
        <dbReference type="SAM" id="SignalP"/>
    </source>
</evidence>
<evidence type="ECO:0000256" key="1">
    <source>
        <dbReference type="ARBA" id="ARBA00022737"/>
    </source>
</evidence>
<organism evidence="5 6">
    <name type="scientific">Blautia obeum</name>
    <dbReference type="NCBI Taxonomy" id="40520"/>
    <lineage>
        <taxon>Bacteria</taxon>
        <taxon>Bacillati</taxon>
        <taxon>Bacillota</taxon>
        <taxon>Clostridia</taxon>
        <taxon>Lachnospirales</taxon>
        <taxon>Lachnospiraceae</taxon>
        <taxon>Blautia</taxon>
    </lineage>
</organism>
<feature type="region of interest" description="Disordered" evidence="3">
    <location>
        <begin position="36"/>
        <end position="74"/>
    </location>
</feature>
<dbReference type="SUPFAM" id="SSF69360">
    <property type="entry name" value="Cell wall binding repeat"/>
    <property type="match status" value="1"/>
</dbReference>
<dbReference type="PROSITE" id="PS51170">
    <property type="entry name" value="CW"/>
    <property type="match status" value="1"/>
</dbReference>
<evidence type="ECO:0000256" key="3">
    <source>
        <dbReference type="SAM" id="MobiDB-lite"/>
    </source>
</evidence>
<evidence type="ECO:0008006" key="7">
    <source>
        <dbReference type="Google" id="ProtNLM"/>
    </source>
</evidence>
<dbReference type="RefSeq" id="WP_055054259.1">
    <property type="nucleotide sequence ID" value="NZ_CYZA01000030.1"/>
</dbReference>
<feature type="compositionally biased region" description="Pro residues" evidence="3">
    <location>
        <begin position="56"/>
        <end position="70"/>
    </location>
</feature>
<dbReference type="AlphaFoldDB" id="A0A174FWP2"/>
<sequence length="330" mass="36976">MKRKKFTVLKVTLTAMMLTAALTFGAGSAYAADLPQEGGSEPTVTITPSPEVTPELPLPTSTPKPTPTPVPKNGLMKEGKVYRYYVNNKPVRNKWKKINGKYYWFKSNGVAAHDGYYKVKGVYYVFDKYARRVAPGKKAVVKVNGVKYFVDAKGRAVAGWNELNGKMYYVYKNGKCATNETVGGIKFNKNGYASNLTQARCKLAARNFIACHSNANASNYEKFRSCFYYIMAYTNFVGYMDPTPKEFKTKDWVYKYSLQMFQNGLTGNCYGIASSVAAIAKELGYEPYVITIPDGHSFVMINGLYYDNMYGTLFGAATRPAYTIEHKIKF</sequence>
<dbReference type="Pfam" id="PF01473">
    <property type="entry name" value="Choline_bind_1"/>
    <property type="match status" value="1"/>
</dbReference>
<proteinExistence type="predicted"/>
<name>A0A174FWP2_9FIRM</name>
<keyword evidence="4" id="KW-0732">Signal</keyword>
<evidence type="ECO:0000256" key="2">
    <source>
        <dbReference type="PROSITE-ProRule" id="PRU00591"/>
    </source>
</evidence>